<proteinExistence type="predicted"/>
<feature type="compositionally biased region" description="Polar residues" evidence="1">
    <location>
        <begin position="381"/>
        <end position="392"/>
    </location>
</feature>
<accession>A0AAE0HU74</accession>
<feature type="region of interest" description="Disordered" evidence="1">
    <location>
        <begin position="378"/>
        <end position="520"/>
    </location>
</feature>
<evidence type="ECO:0000313" key="3">
    <source>
        <dbReference type="Proteomes" id="UP001283341"/>
    </source>
</evidence>
<feature type="compositionally biased region" description="Basic and acidic residues" evidence="1">
    <location>
        <begin position="1"/>
        <end position="17"/>
    </location>
</feature>
<keyword evidence="3" id="KW-1185">Reference proteome</keyword>
<feature type="compositionally biased region" description="Basic and acidic residues" evidence="1">
    <location>
        <begin position="25"/>
        <end position="45"/>
    </location>
</feature>
<feature type="region of interest" description="Disordered" evidence="1">
    <location>
        <begin position="265"/>
        <end position="290"/>
    </location>
</feature>
<feature type="compositionally biased region" description="Polar residues" evidence="1">
    <location>
        <begin position="333"/>
        <end position="342"/>
    </location>
</feature>
<evidence type="ECO:0000313" key="2">
    <source>
        <dbReference type="EMBL" id="KAK3312970.1"/>
    </source>
</evidence>
<reference evidence="2" key="1">
    <citation type="journal article" date="2023" name="Mol. Phylogenet. Evol.">
        <title>Genome-scale phylogeny and comparative genomics of the fungal order Sordariales.</title>
        <authorList>
            <person name="Hensen N."/>
            <person name="Bonometti L."/>
            <person name="Westerberg I."/>
            <person name="Brannstrom I.O."/>
            <person name="Guillou S."/>
            <person name="Cros-Aarteil S."/>
            <person name="Calhoun S."/>
            <person name="Haridas S."/>
            <person name="Kuo A."/>
            <person name="Mondo S."/>
            <person name="Pangilinan J."/>
            <person name="Riley R."/>
            <person name="LaButti K."/>
            <person name="Andreopoulos B."/>
            <person name="Lipzen A."/>
            <person name="Chen C."/>
            <person name="Yan M."/>
            <person name="Daum C."/>
            <person name="Ng V."/>
            <person name="Clum A."/>
            <person name="Steindorff A."/>
            <person name="Ohm R.A."/>
            <person name="Martin F."/>
            <person name="Silar P."/>
            <person name="Natvig D.O."/>
            <person name="Lalanne C."/>
            <person name="Gautier V."/>
            <person name="Ament-Velasquez S.L."/>
            <person name="Kruys A."/>
            <person name="Hutchinson M.I."/>
            <person name="Powell A.J."/>
            <person name="Barry K."/>
            <person name="Miller A.N."/>
            <person name="Grigoriev I.V."/>
            <person name="Debuchy R."/>
            <person name="Gladieux P."/>
            <person name="Hiltunen Thoren M."/>
            <person name="Johannesson H."/>
        </authorList>
    </citation>
    <scope>NUCLEOTIDE SEQUENCE</scope>
    <source>
        <strain evidence="2">CBS 118394</strain>
    </source>
</reference>
<name>A0AAE0HU74_9PEZI</name>
<dbReference type="Proteomes" id="UP001283341">
    <property type="component" value="Unassembled WGS sequence"/>
</dbReference>
<feature type="compositionally biased region" description="Basic and acidic residues" evidence="1">
    <location>
        <begin position="507"/>
        <end position="519"/>
    </location>
</feature>
<feature type="region of interest" description="Disordered" evidence="1">
    <location>
        <begin position="314"/>
        <end position="342"/>
    </location>
</feature>
<sequence length="574" mass="65537">MRHDLDYPRSSTHDSRRNSSTRRSRSSDPYDRRHRHETDFDSHGTKVKETSLLLTAHGHIAHLQHQEHVDGEEHTQPTTILKGCFRYVVPDQESTSHASELSKRTQGNDQGKQITTSSRQSSTRLKRLASAPGIETSTSVEQTKPDRKREIQRQISQLTDQWSALGEPFQRQISQVTDQWLAMGQTFQQKISQLTGQWRHGALGEPCQLQISQLTDQWLAMGEPFQQQISKLTNRWLAVGHPFQQHISQLNAELRGLELEEELSTTLDRDNSDGNGADDEKSSKKDKDGCHYWMETDGRHFWQEKDGRLWFQEKDGSQWSPCPGSAETALSAPPTSEASTRIGTTHHDIPFMAWSKYEKASPIHAKISLRRSTEKFKTATPVEQPQGPSGQFSRHEAPSQPRPERPHDCYSDIASKNTSRSPSQLTVEHQGSRRDELGEARAHGSSSQDTATKKRFGISDRKKEEKQSPNHVSFSLKPTIEDRDNSDQKKDDKQSPNRVFFSLQPNLEDHGDPSKESDWYNKALRRIKVSGGYSPTTQRRPPRFAATVKDLDDSDWSDVKSQPRYHLKYDFKES</sequence>
<feature type="compositionally biased region" description="Polar residues" evidence="1">
    <location>
        <begin position="95"/>
        <end position="111"/>
    </location>
</feature>
<feature type="compositionally biased region" description="Basic and acidic residues" evidence="1">
    <location>
        <begin position="267"/>
        <end position="290"/>
    </location>
</feature>
<feature type="region of interest" description="Disordered" evidence="1">
    <location>
        <begin position="1"/>
        <end position="45"/>
    </location>
</feature>
<feature type="compositionally biased region" description="Basic and acidic residues" evidence="1">
    <location>
        <begin position="479"/>
        <end position="495"/>
    </location>
</feature>
<organism evidence="2 3">
    <name type="scientific">Apodospora peruviana</name>
    <dbReference type="NCBI Taxonomy" id="516989"/>
    <lineage>
        <taxon>Eukaryota</taxon>
        <taxon>Fungi</taxon>
        <taxon>Dikarya</taxon>
        <taxon>Ascomycota</taxon>
        <taxon>Pezizomycotina</taxon>
        <taxon>Sordariomycetes</taxon>
        <taxon>Sordariomycetidae</taxon>
        <taxon>Sordariales</taxon>
        <taxon>Lasiosphaeriaceae</taxon>
        <taxon>Apodospora</taxon>
    </lineage>
</organism>
<feature type="compositionally biased region" description="Polar residues" evidence="1">
    <location>
        <begin position="414"/>
        <end position="429"/>
    </location>
</feature>
<protein>
    <submittedName>
        <fullName evidence="2">Uncharacterized protein</fullName>
    </submittedName>
</protein>
<feature type="region of interest" description="Disordered" evidence="1">
    <location>
        <begin position="95"/>
        <end position="151"/>
    </location>
</feature>
<comment type="caution">
    <text evidence="2">The sequence shown here is derived from an EMBL/GenBank/DDBJ whole genome shotgun (WGS) entry which is preliminary data.</text>
</comment>
<feature type="compositionally biased region" description="Basic and acidic residues" evidence="1">
    <location>
        <begin position="393"/>
        <end position="410"/>
    </location>
</feature>
<feature type="compositionally biased region" description="Basic and acidic residues" evidence="1">
    <location>
        <begin position="457"/>
        <end position="468"/>
    </location>
</feature>
<dbReference type="EMBL" id="JAUEDM010000008">
    <property type="protein sequence ID" value="KAK3312970.1"/>
    <property type="molecule type" value="Genomic_DNA"/>
</dbReference>
<feature type="compositionally biased region" description="Basic and acidic residues" evidence="1">
    <location>
        <begin position="430"/>
        <end position="442"/>
    </location>
</feature>
<feature type="compositionally biased region" description="Low complexity" evidence="1">
    <location>
        <begin position="112"/>
        <end position="123"/>
    </location>
</feature>
<dbReference type="AlphaFoldDB" id="A0AAE0HU74"/>
<gene>
    <name evidence="2" type="ORF">B0H66DRAFT_538058</name>
</gene>
<reference evidence="2" key="2">
    <citation type="submission" date="2023-06" db="EMBL/GenBank/DDBJ databases">
        <authorList>
            <consortium name="Lawrence Berkeley National Laboratory"/>
            <person name="Haridas S."/>
            <person name="Hensen N."/>
            <person name="Bonometti L."/>
            <person name="Westerberg I."/>
            <person name="Brannstrom I.O."/>
            <person name="Guillou S."/>
            <person name="Cros-Aarteil S."/>
            <person name="Calhoun S."/>
            <person name="Kuo A."/>
            <person name="Mondo S."/>
            <person name="Pangilinan J."/>
            <person name="Riley R."/>
            <person name="Labutti K."/>
            <person name="Andreopoulos B."/>
            <person name="Lipzen A."/>
            <person name="Chen C."/>
            <person name="Yanf M."/>
            <person name="Daum C."/>
            <person name="Ng V."/>
            <person name="Clum A."/>
            <person name="Steindorff A."/>
            <person name="Ohm R."/>
            <person name="Martin F."/>
            <person name="Silar P."/>
            <person name="Natvig D."/>
            <person name="Lalanne C."/>
            <person name="Gautier V."/>
            <person name="Ament-Velasquez S.L."/>
            <person name="Kruys A."/>
            <person name="Hutchinson M.I."/>
            <person name="Powell A.J."/>
            <person name="Barry K."/>
            <person name="Miller A.N."/>
            <person name="Grigoriev I.V."/>
            <person name="Debuchy R."/>
            <person name="Gladieux P."/>
            <person name="Thoren M.H."/>
            <person name="Johannesson H."/>
        </authorList>
    </citation>
    <scope>NUCLEOTIDE SEQUENCE</scope>
    <source>
        <strain evidence="2">CBS 118394</strain>
    </source>
</reference>
<evidence type="ECO:0000256" key="1">
    <source>
        <dbReference type="SAM" id="MobiDB-lite"/>
    </source>
</evidence>